<evidence type="ECO:0000256" key="3">
    <source>
        <dbReference type="ARBA" id="ARBA00022741"/>
    </source>
</evidence>
<proteinExistence type="predicted"/>
<dbReference type="RefSeq" id="WP_390307857.1">
    <property type="nucleotide sequence ID" value="NZ_JBHRRZ010000039.1"/>
</dbReference>
<gene>
    <name evidence="9" type="primary">phnC</name>
    <name evidence="9" type="ORF">ACFODW_16330</name>
</gene>
<keyword evidence="6" id="KW-1278">Translocase</keyword>
<accession>A0ABV7A9V9</accession>
<dbReference type="InterPro" id="IPR027417">
    <property type="entry name" value="P-loop_NTPase"/>
</dbReference>
<dbReference type="PROSITE" id="PS00211">
    <property type="entry name" value="ABC_TRANSPORTER_1"/>
    <property type="match status" value="1"/>
</dbReference>
<dbReference type="PANTHER" id="PTHR43166">
    <property type="entry name" value="AMINO ACID IMPORT ATP-BINDING PROTEIN"/>
    <property type="match status" value="1"/>
</dbReference>
<dbReference type="InterPro" id="IPR003593">
    <property type="entry name" value="AAA+_ATPase"/>
</dbReference>
<dbReference type="Proteomes" id="UP001595387">
    <property type="component" value="Unassembled WGS sequence"/>
</dbReference>
<sequence length="245" mass="27679">MIEMKDISVRYPGTHTDALSEISISFQQGEFVCILGKSGAGKSTFVRCFNGLQKLTHGEIYLKGNPVSPSNDEEWRTIRRKTGMIFQHFNLIPRLSVLQNVLTGMFGYRSSFKNLIGWFTTQEKELAKRVIADVGLAAMEHRRVENLSGGQKQRVGIARALVQQPEILIGDEPVASIDPGTAEHIFNMLQDIHRRLRLLTIINVHDIDLAKRYATRIVALKEGKVIFDGHPGDFTNEEYYATYQS</sequence>
<keyword evidence="4 9" id="KW-0067">ATP-binding</keyword>
<keyword evidence="3" id="KW-0547">Nucleotide-binding</keyword>
<keyword evidence="5" id="KW-0918">Phosphonate transport</keyword>
<dbReference type="CDD" id="cd03256">
    <property type="entry name" value="ABC_PhnC_transporter"/>
    <property type="match status" value="1"/>
</dbReference>
<dbReference type="Gene3D" id="3.40.50.300">
    <property type="entry name" value="P-loop containing nucleotide triphosphate hydrolases"/>
    <property type="match status" value="1"/>
</dbReference>
<protein>
    <submittedName>
        <fullName evidence="9">Phosphonate ABC transporter ATP-binding protein</fullName>
    </submittedName>
</protein>
<dbReference type="EMBL" id="JBHRRZ010000039">
    <property type="protein sequence ID" value="MFC2949892.1"/>
    <property type="molecule type" value="Genomic_DNA"/>
</dbReference>
<feature type="domain" description="ABC transporter" evidence="8">
    <location>
        <begin position="2"/>
        <end position="245"/>
    </location>
</feature>
<dbReference type="SUPFAM" id="SSF52540">
    <property type="entry name" value="P-loop containing nucleoside triphosphate hydrolases"/>
    <property type="match status" value="1"/>
</dbReference>
<evidence type="ECO:0000256" key="2">
    <source>
        <dbReference type="ARBA" id="ARBA00022475"/>
    </source>
</evidence>
<dbReference type="Pfam" id="PF00005">
    <property type="entry name" value="ABC_tran"/>
    <property type="match status" value="1"/>
</dbReference>
<evidence type="ECO:0000256" key="5">
    <source>
        <dbReference type="ARBA" id="ARBA00022885"/>
    </source>
</evidence>
<dbReference type="PROSITE" id="PS50893">
    <property type="entry name" value="ABC_TRANSPORTER_2"/>
    <property type="match status" value="1"/>
</dbReference>
<dbReference type="PANTHER" id="PTHR43166:SF6">
    <property type="entry name" value="PHOSPHONATES IMPORT ATP-BINDING PROTEIN PHNC"/>
    <property type="match status" value="1"/>
</dbReference>
<dbReference type="InterPro" id="IPR012693">
    <property type="entry name" value="ABC_transpr_PhnC"/>
</dbReference>
<evidence type="ECO:0000256" key="7">
    <source>
        <dbReference type="ARBA" id="ARBA00023136"/>
    </source>
</evidence>
<keyword evidence="7" id="KW-0472">Membrane</keyword>
<dbReference type="InterPro" id="IPR050086">
    <property type="entry name" value="MetN_ABC_transporter-like"/>
</dbReference>
<keyword evidence="2" id="KW-1003">Cell membrane</keyword>
<name>A0ABV7A9V9_9BACI</name>
<dbReference type="SMART" id="SM00382">
    <property type="entry name" value="AAA"/>
    <property type="match status" value="1"/>
</dbReference>
<evidence type="ECO:0000259" key="8">
    <source>
        <dbReference type="PROSITE" id="PS50893"/>
    </source>
</evidence>
<evidence type="ECO:0000313" key="10">
    <source>
        <dbReference type="Proteomes" id="UP001595387"/>
    </source>
</evidence>
<reference evidence="10" key="1">
    <citation type="journal article" date="2019" name="Int. J. Syst. Evol. Microbiol.">
        <title>The Global Catalogue of Microorganisms (GCM) 10K type strain sequencing project: providing services to taxonomists for standard genome sequencing and annotation.</title>
        <authorList>
            <consortium name="The Broad Institute Genomics Platform"/>
            <consortium name="The Broad Institute Genome Sequencing Center for Infectious Disease"/>
            <person name="Wu L."/>
            <person name="Ma J."/>
        </authorList>
    </citation>
    <scope>NUCLEOTIDE SEQUENCE [LARGE SCALE GENOMIC DNA]</scope>
    <source>
        <strain evidence="10">KCTC 13193</strain>
    </source>
</reference>
<dbReference type="InterPro" id="IPR017871">
    <property type="entry name" value="ABC_transporter-like_CS"/>
</dbReference>
<evidence type="ECO:0000256" key="1">
    <source>
        <dbReference type="ARBA" id="ARBA00022448"/>
    </source>
</evidence>
<evidence type="ECO:0000256" key="6">
    <source>
        <dbReference type="ARBA" id="ARBA00022967"/>
    </source>
</evidence>
<dbReference type="GO" id="GO:0005524">
    <property type="term" value="F:ATP binding"/>
    <property type="evidence" value="ECO:0007669"/>
    <property type="project" value="UniProtKB-KW"/>
</dbReference>
<organism evidence="9 10">
    <name type="scientific">Virgibacillus sediminis</name>
    <dbReference type="NCBI Taxonomy" id="202260"/>
    <lineage>
        <taxon>Bacteria</taxon>
        <taxon>Bacillati</taxon>
        <taxon>Bacillota</taxon>
        <taxon>Bacilli</taxon>
        <taxon>Bacillales</taxon>
        <taxon>Bacillaceae</taxon>
        <taxon>Virgibacillus</taxon>
    </lineage>
</organism>
<dbReference type="InterPro" id="IPR003439">
    <property type="entry name" value="ABC_transporter-like_ATP-bd"/>
</dbReference>
<comment type="caution">
    <text evidence="9">The sequence shown here is derived from an EMBL/GenBank/DDBJ whole genome shotgun (WGS) entry which is preliminary data.</text>
</comment>
<keyword evidence="10" id="KW-1185">Reference proteome</keyword>
<evidence type="ECO:0000313" key="9">
    <source>
        <dbReference type="EMBL" id="MFC2949892.1"/>
    </source>
</evidence>
<keyword evidence="1" id="KW-0813">Transport</keyword>
<evidence type="ECO:0000256" key="4">
    <source>
        <dbReference type="ARBA" id="ARBA00022840"/>
    </source>
</evidence>
<dbReference type="NCBIfam" id="TIGR02315">
    <property type="entry name" value="ABC_phnC"/>
    <property type="match status" value="1"/>
</dbReference>